<name>A0AAU9NFQ6_9ASTR</name>
<gene>
    <name evidence="2" type="ORF">LVIROSA_LOCUS23065</name>
</gene>
<feature type="region of interest" description="Disordered" evidence="1">
    <location>
        <begin position="353"/>
        <end position="372"/>
    </location>
</feature>
<feature type="compositionally biased region" description="Polar residues" evidence="1">
    <location>
        <begin position="257"/>
        <end position="269"/>
    </location>
</feature>
<evidence type="ECO:0000313" key="3">
    <source>
        <dbReference type="Proteomes" id="UP001157418"/>
    </source>
</evidence>
<proteinExistence type="predicted"/>
<dbReference type="AlphaFoldDB" id="A0AAU9NFQ6"/>
<feature type="compositionally biased region" description="Basic and acidic residues" evidence="1">
    <location>
        <begin position="296"/>
        <end position="305"/>
    </location>
</feature>
<feature type="region of interest" description="Disordered" evidence="1">
    <location>
        <begin position="212"/>
        <end position="239"/>
    </location>
</feature>
<keyword evidence="3" id="KW-1185">Reference proteome</keyword>
<accession>A0AAU9NFQ6</accession>
<organism evidence="2 3">
    <name type="scientific">Lactuca virosa</name>
    <dbReference type="NCBI Taxonomy" id="75947"/>
    <lineage>
        <taxon>Eukaryota</taxon>
        <taxon>Viridiplantae</taxon>
        <taxon>Streptophyta</taxon>
        <taxon>Embryophyta</taxon>
        <taxon>Tracheophyta</taxon>
        <taxon>Spermatophyta</taxon>
        <taxon>Magnoliopsida</taxon>
        <taxon>eudicotyledons</taxon>
        <taxon>Gunneridae</taxon>
        <taxon>Pentapetalae</taxon>
        <taxon>asterids</taxon>
        <taxon>campanulids</taxon>
        <taxon>Asterales</taxon>
        <taxon>Asteraceae</taxon>
        <taxon>Cichorioideae</taxon>
        <taxon>Cichorieae</taxon>
        <taxon>Lactucinae</taxon>
        <taxon>Lactuca</taxon>
    </lineage>
</organism>
<dbReference type="EMBL" id="CAKMRJ010004445">
    <property type="protein sequence ID" value="CAH1436703.1"/>
    <property type="molecule type" value="Genomic_DNA"/>
</dbReference>
<evidence type="ECO:0000256" key="1">
    <source>
        <dbReference type="SAM" id="MobiDB-lite"/>
    </source>
</evidence>
<sequence>MSYNEFVGFLERFTQEKCKKLYYCQPDLQITEGLTLISNELQYQEFIDIAYQCGGQVPVYMDHFGTTVHVNKANENENEDNCSVKSNMSIEGEEGIDLTDFMSPQESNMEGVIYEGVSQANRNEEVTEGDPKDDEDDNVPDVKGKTMFNEKIHWKKQLPILVAAISYVNRDVEAFVDPLYRSCIYMNTYKYSIGSMNGTAMWPPTDYIPPLPPLKRKMPGRPTIKRKRDSTEVSGSHRVSKARKKMVCGVCKKSGHNKSTCDAMSNPEKSQVKKRKAEGEGETSALKKGKGQGQRAKGEKGKGEGDTGSGIGFKTGEGECGSTSGVTKKKGKEVGTLKLRKNLERILKKKLAKKVVGKNGEGDTSSKPMDLD</sequence>
<feature type="region of interest" description="Disordered" evidence="1">
    <location>
        <begin position="253"/>
        <end position="332"/>
    </location>
</feature>
<feature type="compositionally biased region" description="Polar residues" evidence="1">
    <location>
        <begin position="362"/>
        <end position="372"/>
    </location>
</feature>
<protein>
    <submittedName>
        <fullName evidence="2">Uncharacterized protein</fullName>
    </submittedName>
</protein>
<evidence type="ECO:0000313" key="2">
    <source>
        <dbReference type="EMBL" id="CAH1436703.1"/>
    </source>
</evidence>
<reference evidence="2 3" key="1">
    <citation type="submission" date="2022-01" db="EMBL/GenBank/DDBJ databases">
        <authorList>
            <person name="Xiong W."/>
            <person name="Schranz E."/>
        </authorList>
    </citation>
    <scope>NUCLEOTIDE SEQUENCE [LARGE SCALE GENOMIC DNA]</scope>
</reference>
<dbReference type="Proteomes" id="UP001157418">
    <property type="component" value="Unassembled WGS sequence"/>
</dbReference>
<feature type="compositionally biased region" description="Basic residues" evidence="1">
    <location>
        <begin position="214"/>
        <end position="228"/>
    </location>
</feature>
<comment type="caution">
    <text evidence="2">The sequence shown here is derived from an EMBL/GenBank/DDBJ whole genome shotgun (WGS) entry which is preliminary data.</text>
</comment>
<feature type="compositionally biased region" description="Gly residues" evidence="1">
    <location>
        <begin position="306"/>
        <end position="319"/>
    </location>
</feature>